<dbReference type="EMBL" id="JAANBB010000018">
    <property type="protein sequence ID" value="KAF7555693.1"/>
    <property type="molecule type" value="Genomic_DNA"/>
</dbReference>
<keyword evidence="9" id="KW-1185">Reference proteome</keyword>
<feature type="transmembrane region" description="Helical" evidence="6">
    <location>
        <begin position="144"/>
        <end position="165"/>
    </location>
</feature>
<evidence type="ECO:0000256" key="3">
    <source>
        <dbReference type="ARBA" id="ARBA00038984"/>
    </source>
</evidence>
<dbReference type="GO" id="GO:0047837">
    <property type="term" value="F:D-xylose 1-dehydrogenase (NADP+) activity"/>
    <property type="evidence" value="ECO:0007669"/>
    <property type="project" value="UniProtKB-EC"/>
</dbReference>
<comment type="catalytic activity">
    <reaction evidence="5">
        <text>D-xylose + NADP(+) = D-xylono-1,5-lactone + NADPH + H(+)</text>
        <dbReference type="Rhea" id="RHEA:22000"/>
        <dbReference type="ChEBI" id="CHEBI:15378"/>
        <dbReference type="ChEBI" id="CHEBI:15867"/>
        <dbReference type="ChEBI" id="CHEBI:53455"/>
        <dbReference type="ChEBI" id="CHEBI:57783"/>
        <dbReference type="ChEBI" id="CHEBI:58349"/>
        <dbReference type="EC" id="1.1.1.179"/>
    </reaction>
</comment>
<dbReference type="Pfam" id="PF01408">
    <property type="entry name" value="GFO_IDH_MocA"/>
    <property type="match status" value="1"/>
</dbReference>
<feature type="transmembrane region" description="Helical" evidence="6">
    <location>
        <begin position="112"/>
        <end position="132"/>
    </location>
</feature>
<evidence type="ECO:0000256" key="4">
    <source>
        <dbReference type="ARBA" id="ARBA00042988"/>
    </source>
</evidence>
<dbReference type="Proteomes" id="UP000722485">
    <property type="component" value="Unassembled WGS sequence"/>
</dbReference>
<evidence type="ECO:0000256" key="5">
    <source>
        <dbReference type="ARBA" id="ARBA00049233"/>
    </source>
</evidence>
<keyword evidence="2" id="KW-0560">Oxidoreductase</keyword>
<dbReference type="InterPro" id="IPR010699">
    <property type="entry name" value="DUF1275"/>
</dbReference>
<evidence type="ECO:0000313" key="9">
    <source>
        <dbReference type="Proteomes" id="UP000722485"/>
    </source>
</evidence>
<evidence type="ECO:0000256" key="2">
    <source>
        <dbReference type="ARBA" id="ARBA00023002"/>
    </source>
</evidence>
<keyword evidence="6" id="KW-0472">Membrane</keyword>
<accession>A0A9P5HJR4</accession>
<dbReference type="Gene3D" id="3.40.50.720">
    <property type="entry name" value="NAD(P)-binding Rossmann-like Domain"/>
    <property type="match status" value="1"/>
</dbReference>
<dbReference type="SUPFAM" id="SSF55347">
    <property type="entry name" value="Glyceraldehyde-3-phosphate dehydrogenase-like, C-terminal domain"/>
    <property type="match status" value="1"/>
</dbReference>
<dbReference type="AlphaFoldDB" id="A0A9P5HJR4"/>
<dbReference type="SUPFAM" id="SSF51735">
    <property type="entry name" value="NAD(P)-binding Rossmann-fold domains"/>
    <property type="match status" value="1"/>
</dbReference>
<protein>
    <recommendedName>
        <fullName evidence="3">D-xylose 1-dehydrogenase (NADP(+), D-xylono-1,5-lactone-forming)</fullName>
        <ecNumber evidence="3">1.1.1.179</ecNumber>
    </recommendedName>
    <alternativeName>
        <fullName evidence="4">D-xylose-NADP dehydrogenase</fullName>
    </alternativeName>
</protein>
<comment type="similarity">
    <text evidence="1">Belongs to the Gfo/Idh/MocA family.</text>
</comment>
<evidence type="ECO:0000256" key="1">
    <source>
        <dbReference type="ARBA" id="ARBA00010928"/>
    </source>
</evidence>
<evidence type="ECO:0000313" key="8">
    <source>
        <dbReference type="EMBL" id="KAF7555693.1"/>
    </source>
</evidence>
<reference evidence="8" key="1">
    <citation type="submission" date="2020-03" db="EMBL/GenBank/DDBJ databases">
        <title>Draft Genome Sequence of Cylindrodendrum hubeiense.</title>
        <authorList>
            <person name="Buettner E."/>
            <person name="Kellner H."/>
        </authorList>
    </citation>
    <scope>NUCLEOTIDE SEQUENCE</scope>
    <source>
        <strain evidence="8">IHI 201604</strain>
    </source>
</reference>
<organism evidence="8 9">
    <name type="scientific">Cylindrodendrum hubeiense</name>
    <dbReference type="NCBI Taxonomy" id="595255"/>
    <lineage>
        <taxon>Eukaryota</taxon>
        <taxon>Fungi</taxon>
        <taxon>Dikarya</taxon>
        <taxon>Ascomycota</taxon>
        <taxon>Pezizomycotina</taxon>
        <taxon>Sordariomycetes</taxon>
        <taxon>Hypocreomycetidae</taxon>
        <taxon>Hypocreales</taxon>
        <taxon>Nectriaceae</taxon>
        <taxon>Cylindrodendrum</taxon>
    </lineage>
</organism>
<keyword evidence="6" id="KW-0812">Transmembrane</keyword>
<comment type="caution">
    <text evidence="8">The sequence shown here is derived from an EMBL/GenBank/DDBJ whole genome shotgun (WGS) entry which is preliminary data.</text>
</comment>
<dbReference type="OrthoDB" id="2129491at2759"/>
<dbReference type="InterPro" id="IPR000683">
    <property type="entry name" value="Gfo/Idh/MocA-like_OxRdtase_N"/>
</dbReference>
<dbReference type="InterPro" id="IPR050984">
    <property type="entry name" value="Gfo/Idh/MocA_domain"/>
</dbReference>
<dbReference type="PANTHER" id="PTHR22604">
    <property type="entry name" value="OXIDOREDUCTASES"/>
    <property type="match status" value="1"/>
</dbReference>
<proteinExistence type="inferred from homology"/>
<dbReference type="InterPro" id="IPR036291">
    <property type="entry name" value="NAD(P)-bd_dom_sf"/>
</dbReference>
<sequence length="680" mass="74458">MEAPGKREMLPPASTPFPVTLLRQQPNGRQPIAMDHQQNRPTKHGLRQGFLSRLRDDVNLSWADIPMLACSYLSGLIDSVAFNARSVFVSMQTGNTIFLALGAANLPSGAPLMWLSALVSLCAFWLGCYFFASTRHFHPRRKMTLSICFLIQAILIFIAALLGQMRIAPGFSYSLLESNSNQDGTEEQASERKGDGFGIDLVVVALLAFQSSGQIVLSRVLGFNEIPTNVVTSLYCDLLSDHNLFAPLGDNVKRNRRLTAVVLLLVGGISGGWLQRSSAVISLIWNPFASLSHENELTMRNSTKDMLVDPKTRGVTSIRHTVVAAASSSSKSRAEAFLQEVGATSSAAAYGSYHELVQDPNVEIIYVATPHSHHYQNVMLCLEAGKNVLCEKAFTVNAQQARKLAEKAKEKGCLLMEALWTRHFPLADYVRDTISSGKLGVISRVISDCSMGLSPETSFKDGKHRMVNADLAGGALLDMGIYALTWPFLALYDAQQTQQPKQPRVLAMMNKYQQTSADETTTMILAFPRDASAGGDAHAVATTSIRVGGFRSDPNPQASVRIQGDLGEIQLFPSAQNPKSTKIILKDGTVEERTWEKPGPGKGSGWYNGFGPYKNPEGEGQGMFWEADEAAFALIEGRNEGKHLKLDETIIMMEVMDEVRRQGGLAYSENIETTDYPVDL</sequence>
<dbReference type="Gene3D" id="3.30.360.10">
    <property type="entry name" value="Dihydrodipicolinate Reductase, domain 2"/>
    <property type="match status" value="1"/>
</dbReference>
<gene>
    <name evidence="8" type="ORF">G7Z17_g2006</name>
</gene>
<feature type="domain" description="Gfo/Idh/MocA-like oxidoreductase N-terminal" evidence="7">
    <location>
        <begin position="319"/>
        <end position="417"/>
    </location>
</feature>
<evidence type="ECO:0000256" key="6">
    <source>
        <dbReference type="SAM" id="Phobius"/>
    </source>
</evidence>
<dbReference type="Pfam" id="PF06912">
    <property type="entry name" value="DUF1275"/>
    <property type="match status" value="1"/>
</dbReference>
<dbReference type="GO" id="GO:0000166">
    <property type="term" value="F:nucleotide binding"/>
    <property type="evidence" value="ECO:0007669"/>
    <property type="project" value="InterPro"/>
</dbReference>
<dbReference type="EC" id="1.1.1.179" evidence="3"/>
<evidence type="ECO:0000259" key="7">
    <source>
        <dbReference type="Pfam" id="PF01408"/>
    </source>
</evidence>
<keyword evidence="6" id="KW-1133">Transmembrane helix</keyword>
<dbReference type="PANTHER" id="PTHR22604:SF115">
    <property type="entry name" value="DIHYDRODIOL DEHYDROGENASE, PUTATIVE (AFU_ORTHOLOGUE AFUA_1G07520)-RELATED"/>
    <property type="match status" value="1"/>
</dbReference>
<name>A0A9P5HJR4_9HYPO</name>